<dbReference type="InterPro" id="IPR050908">
    <property type="entry name" value="SmbC-like"/>
</dbReference>
<dbReference type="EMBL" id="VSSQ01017929">
    <property type="protein sequence ID" value="MPM60688.1"/>
    <property type="molecule type" value="Genomic_DNA"/>
</dbReference>
<dbReference type="SMART" id="SM00871">
    <property type="entry name" value="AraC_E_bind"/>
    <property type="match status" value="1"/>
</dbReference>
<feature type="domain" description="AraC effector-binding" evidence="1">
    <location>
        <begin position="4"/>
        <end position="103"/>
    </location>
</feature>
<comment type="caution">
    <text evidence="2">The sequence shown here is derived from an EMBL/GenBank/DDBJ whole genome shotgun (WGS) entry which is preliminary data.</text>
</comment>
<organism evidence="2">
    <name type="scientific">bioreactor metagenome</name>
    <dbReference type="NCBI Taxonomy" id="1076179"/>
    <lineage>
        <taxon>unclassified sequences</taxon>
        <taxon>metagenomes</taxon>
        <taxon>ecological metagenomes</taxon>
    </lineage>
</organism>
<dbReference type="SUPFAM" id="SSF55136">
    <property type="entry name" value="Probable bacterial effector-binding domain"/>
    <property type="match status" value="1"/>
</dbReference>
<dbReference type="InterPro" id="IPR010499">
    <property type="entry name" value="AraC_E-bd"/>
</dbReference>
<proteinExistence type="predicted"/>
<dbReference type="InterPro" id="IPR029442">
    <property type="entry name" value="GyrI-like"/>
</dbReference>
<evidence type="ECO:0000313" key="2">
    <source>
        <dbReference type="EMBL" id="MPM60688.1"/>
    </source>
</evidence>
<gene>
    <name evidence="2" type="primary">sbmC_8</name>
    <name evidence="2" type="ORF">SDC9_107540</name>
</gene>
<dbReference type="Pfam" id="PF06445">
    <property type="entry name" value="GyrI-like"/>
    <property type="match status" value="1"/>
</dbReference>
<dbReference type="InterPro" id="IPR011256">
    <property type="entry name" value="Reg_factor_effector_dom_sf"/>
</dbReference>
<dbReference type="PANTHER" id="PTHR40055:SF1">
    <property type="entry name" value="TRANSCRIPTIONAL REGULATOR YGIV-RELATED"/>
    <property type="match status" value="1"/>
</dbReference>
<dbReference type="AlphaFoldDB" id="A0A645B6K9"/>
<protein>
    <submittedName>
        <fullName evidence="2">DNA gyrase inhibitor</fullName>
    </submittedName>
</protein>
<evidence type="ECO:0000259" key="1">
    <source>
        <dbReference type="SMART" id="SM00871"/>
    </source>
</evidence>
<accession>A0A645B6K9</accession>
<reference evidence="2" key="1">
    <citation type="submission" date="2019-08" db="EMBL/GenBank/DDBJ databases">
        <authorList>
            <person name="Kucharzyk K."/>
            <person name="Murdoch R.W."/>
            <person name="Higgins S."/>
            <person name="Loffler F."/>
        </authorList>
    </citation>
    <scope>NUCLEOTIDE SEQUENCE</scope>
</reference>
<dbReference type="PANTHER" id="PTHR40055">
    <property type="entry name" value="TRANSCRIPTIONAL REGULATOR YGIV-RELATED"/>
    <property type="match status" value="1"/>
</dbReference>
<sequence length="103" mass="11625">MYYNNPEITSGENIMSDVCLRICKPALPHDDIAVKEIPGGRYAVFTYTGEYHKVGLAYDKIYGELLAKNGLEPRSNFCMEKYISDPSKTAPEKAKTEIYIPVE</sequence>
<dbReference type="Gene3D" id="3.20.80.10">
    <property type="entry name" value="Regulatory factor, effector binding domain"/>
    <property type="match status" value="1"/>
</dbReference>
<name>A0A645B6K9_9ZZZZ</name>